<dbReference type="InterPro" id="IPR006966">
    <property type="entry name" value="Peroxin-3"/>
</dbReference>
<dbReference type="GO" id="GO:0045046">
    <property type="term" value="P:protein import into peroxisome membrane"/>
    <property type="evidence" value="ECO:0007669"/>
    <property type="project" value="TreeGrafter"/>
</dbReference>
<dbReference type="Pfam" id="PF04882">
    <property type="entry name" value="Peroxin-3"/>
    <property type="match status" value="1"/>
</dbReference>
<dbReference type="RefSeq" id="XP_039143391.1">
    <property type="nucleotide sequence ID" value="XM_039287457.1"/>
</dbReference>
<name>A0AB40CTP3_DIOCR</name>
<reference evidence="2" key="1">
    <citation type="submission" date="2025-08" db="UniProtKB">
        <authorList>
            <consortium name="RefSeq"/>
        </authorList>
    </citation>
    <scope>IDENTIFICATION</scope>
</reference>
<accession>A0AB40CTP3</accession>
<proteinExistence type="predicted"/>
<dbReference type="GO" id="GO:0005778">
    <property type="term" value="C:peroxisomal membrane"/>
    <property type="evidence" value="ECO:0007669"/>
    <property type="project" value="InterPro"/>
</dbReference>
<dbReference type="GO" id="GO:0030674">
    <property type="term" value="F:protein-macromolecule adaptor activity"/>
    <property type="evidence" value="ECO:0007669"/>
    <property type="project" value="TreeGrafter"/>
</dbReference>
<gene>
    <name evidence="2" type="primary">LOC120280586</name>
</gene>
<dbReference type="PANTHER" id="PTHR28080:SF1">
    <property type="entry name" value="PEROXISOMAL BIOGENESIS FACTOR 3"/>
    <property type="match status" value="1"/>
</dbReference>
<dbReference type="GeneID" id="120280586"/>
<dbReference type="AlphaFoldDB" id="A0AB40CTP3"/>
<dbReference type="PANTHER" id="PTHR28080">
    <property type="entry name" value="PEROXISOMAL BIOGENESIS FACTOR 3"/>
    <property type="match status" value="1"/>
</dbReference>
<evidence type="ECO:0000313" key="2">
    <source>
        <dbReference type="RefSeq" id="XP_039143391.1"/>
    </source>
</evidence>
<organism evidence="1 2">
    <name type="scientific">Dioscorea cayennensis subsp. rotundata</name>
    <name type="common">White Guinea yam</name>
    <name type="synonym">Dioscorea rotundata</name>
    <dbReference type="NCBI Taxonomy" id="55577"/>
    <lineage>
        <taxon>Eukaryota</taxon>
        <taxon>Viridiplantae</taxon>
        <taxon>Streptophyta</taxon>
        <taxon>Embryophyta</taxon>
        <taxon>Tracheophyta</taxon>
        <taxon>Spermatophyta</taxon>
        <taxon>Magnoliopsida</taxon>
        <taxon>Liliopsida</taxon>
        <taxon>Dioscoreales</taxon>
        <taxon>Dioscoreaceae</taxon>
        <taxon>Dioscorea</taxon>
    </lineage>
</organism>
<sequence>MFNLRGLWRRHRRKVFVAVGVFGGSYALYKLYQAHSARVLYLEDERRVDELIKTQLQQHFESIQRISDTTTLPYAMHYLRSRMLEELDLSAITDRLMQGKEQPSSLTAKEKLELWEQLKNLSFTKTVSSLWAMTMLCLYVRVQVNILGRHLYVETARGLGSSQLLDKEDSLNSHGQQEFLGTADFLSTYGVTSLISSMQNAVVDVMKEKQLKDLFRVAQLRETITRILESFMGFDDSNHWLSYLLPEDATTYRQLMAVSSNGSGNSSFFMDISKLEKLMGETRAVLSSPDFRNIAMLSLRKMVDMLMEDIASSFNSTSSSEVPLARLLPRVAQIGSPMLEDPTNNKFIHAIQSSPEVELFYTLLYSNMPPGF</sequence>
<dbReference type="Proteomes" id="UP001515500">
    <property type="component" value="Chromosome 17"/>
</dbReference>
<evidence type="ECO:0000313" key="1">
    <source>
        <dbReference type="Proteomes" id="UP001515500"/>
    </source>
</evidence>
<keyword evidence="1" id="KW-1185">Reference proteome</keyword>
<protein>
    <submittedName>
        <fullName evidence="2">Peroxisome biogenesis protein 3-1-like</fullName>
    </submittedName>
</protein>